<dbReference type="Proteomes" id="UP000001745">
    <property type="component" value="Unassembled WGS sequence"/>
</dbReference>
<dbReference type="InterPro" id="IPR035994">
    <property type="entry name" value="Nucleoside_phosphorylase_sf"/>
</dbReference>
<gene>
    <name evidence="2" type="ORF">TSTA_043580</name>
</gene>
<dbReference type="eggNOG" id="ENOG502SJ2T">
    <property type="taxonomic scope" value="Eukaryota"/>
</dbReference>
<dbReference type="STRING" id="441959.B8MKN8"/>
<dbReference type="VEuPathDB" id="FungiDB:TSTA_043580"/>
<dbReference type="GO" id="GO:0009116">
    <property type="term" value="P:nucleoside metabolic process"/>
    <property type="evidence" value="ECO:0007669"/>
    <property type="project" value="InterPro"/>
</dbReference>
<protein>
    <recommendedName>
        <fullName evidence="1">Nucleoside phosphorylase domain-containing protein</fullName>
    </recommendedName>
</protein>
<evidence type="ECO:0000313" key="3">
    <source>
        <dbReference type="Proteomes" id="UP000001745"/>
    </source>
</evidence>
<keyword evidence="3" id="KW-1185">Reference proteome</keyword>
<dbReference type="RefSeq" id="XP_002484840.1">
    <property type="nucleotide sequence ID" value="XM_002484795.1"/>
</dbReference>
<reference evidence="3" key="1">
    <citation type="journal article" date="2015" name="Genome Announc.">
        <title>Genome sequence of the AIDS-associated pathogen Penicillium marneffei (ATCC18224) and its near taxonomic relative Talaromyces stipitatus (ATCC10500).</title>
        <authorList>
            <person name="Nierman W.C."/>
            <person name="Fedorova-Abrams N.D."/>
            <person name="Andrianopoulos A."/>
        </authorList>
    </citation>
    <scope>NUCLEOTIDE SEQUENCE [LARGE SCALE GENOMIC DNA]</scope>
    <source>
        <strain evidence="3">ATCC 10500 / CBS 375.48 / QM 6759 / NRRL 1006</strain>
    </source>
</reference>
<evidence type="ECO:0000313" key="2">
    <source>
        <dbReference type="EMBL" id="EED14887.1"/>
    </source>
</evidence>
<sequence length="419" mass="46842">MRLRHKAELRGIDLKTFSSLDKSISLDIRHPLLQPRSRDEFEIAIICALPVERDAVEALLEVEYETDGLSYRKAEGDMNTYTTGRLGNHHVVLAYMPGMGMVSAAAVASNLRISFRNIKLGIVTGICGGATETTAGAEILLGDVIVSTSVTQIDFGRQYPHRFIRKKEVEDTVGRGSHEIRAFVEKMSEYLVSTRLRAKTNSYSSEICSRREFLKSAYPGPEKDQLYPAGMPHRHWEQGVCPICDSCNTSGDDVCEKALRTSCKELGCDRTKLVQRYRLREAVGTRFSENQLLTAEMQDARKASIHFGRIACGNQIIKSGQDRIRIATEEGVIGFEMESAGTWDYIPTIVIKSVCDYADSHKDKHWQAYAATTAAACTKAVLEEWRGVDKPAQNLINQGLQVCGGWYLHYSADYLQTRI</sequence>
<proteinExistence type="predicted"/>
<organism evidence="2 3">
    <name type="scientific">Talaromyces stipitatus (strain ATCC 10500 / CBS 375.48 / QM 6759 / NRRL 1006)</name>
    <name type="common">Penicillium stipitatum</name>
    <dbReference type="NCBI Taxonomy" id="441959"/>
    <lineage>
        <taxon>Eukaryota</taxon>
        <taxon>Fungi</taxon>
        <taxon>Dikarya</taxon>
        <taxon>Ascomycota</taxon>
        <taxon>Pezizomycotina</taxon>
        <taxon>Eurotiomycetes</taxon>
        <taxon>Eurotiomycetidae</taxon>
        <taxon>Eurotiales</taxon>
        <taxon>Trichocomaceae</taxon>
        <taxon>Talaromyces</taxon>
        <taxon>Talaromyces sect. Talaromyces</taxon>
    </lineage>
</organism>
<dbReference type="OMA" id="AEYRHKH"/>
<dbReference type="InterPro" id="IPR053137">
    <property type="entry name" value="NLR-like"/>
</dbReference>
<dbReference type="GeneID" id="8097866"/>
<dbReference type="Gene3D" id="3.40.50.1580">
    <property type="entry name" value="Nucleoside phosphorylase domain"/>
    <property type="match status" value="1"/>
</dbReference>
<evidence type="ECO:0000259" key="1">
    <source>
        <dbReference type="Pfam" id="PF01048"/>
    </source>
</evidence>
<name>B8MKN8_TALSN</name>
<dbReference type="SUPFAM" id="SSF53167">
    <property type="entry name" value="Purine and uridine phosphorylases"/>
    <property type="match status" value="1"/>
</dbReference>
<dbReference type="HOGENOM" id="CLU_000288_34_22_1"/>
<dbReference type="OrthoDB" id="4226305at2759"/>
<dbReference type="EMBL" id="EQ962657">
    <property type="protein sequence ID" value="EED14887.1"/>
    <property type="molecule type" value="Genomic_DNA"/>
</dbReference>
<dbReference type="GO" id="GO:0003824">
    <property type="term" value="F:catalytic activity"/>
    <property type="evidence" value="ECO:0007669"/>
    <property type="project" value="InterPro"/>
</dbReference>
<dbReference type="PANTHER" id="PTHR46082">
    <property type="entry name" value="ATP/GTP-BINDING PROTEIN-RELATED"/>
    <property type="match status" value="1"/>
</dbReference>
<accession>B8MKN8</accession>
<dbReference type="InParanoid" id="B8MKN8"/>
<dbReference type="InterPro" id="IPR000845">
    <property type="entry name" value="Nucleoside_phosphorylase_d"/>
</dbReference>
<feature type="domain" description="Nucleoside phosphorylase" evidence="1">
    <location>
        <begin position="42"/>
        <end position="202"/>
    </location>
</feature>
<dbReference type="AlphaFoldDB" id="B8MKN8"/>
<dbReference type="Pfam" id="PF01048">
    <property type="entry name" value="PNP_UDP_1"/>
    <property type="match status" value="1"/>
</dbReference>
<dbReference type="PhylomeDB" id="B8MKN8"/>
<dbReference type="PANTHER" id="PTHR46082:SF6">
    <property type="entry name" value="AAA+ ATPASE DOMAIN-CONTAINING PROTEIN-RELATED"/>
    <property type="match status" value="1"/>
</dbReference>